<evidence type="ECO:0000313" key="7">
    <source>
        <dbReference type="Proteomes" id="UP001139353"/>
    </source>
</evidence>
<reference evidence="6" key="1">
    <citation type="submission" date="2021-11" db="EMBL/GenBank/DDBJ databases">
        <title>BS-T2-15 a new species belonging to the Comamonadaceae family isolated from the soil of a French oak forest.</title>
        <authorList>
            <person name="Mieszkin S."/>
            <person name="Alain K."/>
        </authorList>
    </citation>
    <scope>NUCLEOTIDE SEQUENCE</scope>
    <source>
        <strain evidence="6">BS-T2-15</strain>
    </source>
</reference>
<dbReference type="EMBL" id="JAJLJH010000011">
    <property type="protein sequence ID" value="MCK9689058.1"/>
    <property type="molecule type" value="Genomic_DNA"/>
</dbReference>
<proteinExistence type="inferred from homology"/>
<keyword evidence="3 5" id="KW-0456">Lyase</keyword>
<feature type="binding site" evidence="5">
    <location>
        <position position="171"/>
    </location>
    <ligand>
        <name>substrate</name>
    </ligand>
</feature>
<comment type="subcellular location">
    <subcellularLocation>
        <location evidence="5">Cytoplasm</location>
    </subcellularLocation>
</comment>
<sequence>MVSKQGIHPMPASRRMGAWLQIDGSLSARIASVSGRLTVRVLRQGPVRLQPAEAERIGCPAGATAHGREVILLADGVPVVYARSVLQAVHARGTWKAIRGLGNRALADLLFGLPAPQRSGFEFARFAPGSGIAATVHRRWREATGADWGRREVWARCSVFTRRGAPLLVTECFAPAIAAFDAPQRARAVPWRAPARHETSGQP</sequence>
<comment type="caution">
    <text evidence="6">The sequence shown here is derived from an EMBL/GenBank/DDBJ whole genome shotgun (WGS) entry which is preliminary data.</text>
</comment>
<dbReference type="GO" id="GO:0008813">
    <property type="term" value="F:chorismate lyase activity"/>
    <property type="evidence" value="ECO:0007669"/>
    <property type="project" value="UniProtKB-UniRule"/>
</dbReference>
<keyword evidence="1 5" id="KW-0963">Cytoplasm</keyword>
<evidence type="ECO:0000256" key="3">
    <source>
        <dbReference type="ARBA" id="ARBA00023239"/>
    </source>
</evidence>
<organism evidence="6 7">
    <name type="scientific">Scleromatobacter humisilvae</name>
    <dbReference type="NCBI Taxonomy" id="2897159"/>
    <lineage>
        <taxon>Bacteria</taxon>
        <taxon>Pseudomonadati</taxon>
        <taxon>Pseudomonadota</taxon>
        <taxon>Betaproteobacteria</taxon>
        <taxon>Burkholderiales</taxon>
        <taxon>Sphaerotilaceae</taxon>
        <taxon>Scleromatobacter</taxon>
    </lineage>
</organism>
<feature type="binding site" evidence="5">
    <location>
        <position position="68"/>
    </location>
    <ligand>
        <name>substrate</name>
    </ligand>
</feature>
<dbReference type="RefSeq" id="WP_275685101.1">
    <property type="nucleotide sequence ID" value="NZ_JAJLJH010000011.1"/>
</dbReference>
<evidence type="ECO:0000256" key="2">
    <source>
        <dbReference type="ARBA" id="ARBA00022688"/>
    </source>
</evidence>
<feature type="binding site" evidence="5">
    <location>
        <position position="106"/>
    </location>
    <ligand>
        <name>substrate</name>
    </ligand>
</feature>
<keyword evidence="7" id="KW-1185">Reference proteome</keyword>
<comment type="function">
    <text evidence="5">Removes the pyruvyl group from chorismate, with concomitant aromatization of the ring, to provide 4-hydroxybenzoate (4HB) for the ubiquinone pathway.</text>
</comment>
<dbReference type="InterPro" id="IPR028978">
    <property type="entry name" value="Chorismate_lyase_/UTRA_dom_sf"/>
</dbReference>
<dbReference type="EC" id="4.1.3.40" evidence="5"/>
<dbReference type="GO" id="GO:0005829">
    <property type="term" value="C:cytosol"/>
    <property type="evidence" value="ECO:0007669"/>
    <property type="project" value="TreeGrafter"/>
</dbReference>
<keyword evidence="2 5" id="KW-0831">Ubiquinone biosynthesis</keyword>
<accession>A0A9X2C1Q0</accession>
<gene>
    <name evidence="5" type="primary">ubiC</name>
    <name evidence="6" type="ORF">LPC04_25365</name>
</gene>
<dbReference type="Pfam" id="PF04345">
    <property type="entry name" value="Chor_lyase"/>
    <property type="match status" value="1"/>
</dbReference>
<comment type="similarity">
    <text evidence="5">Belongs to the UbiC family.</text>
</comment>
<name>A0A9X2C1Q0_9BURK</name>
<dbReference type="HAMAP" id="MF_01632">
    <property type="entry name" value="UbiC"/>
    <property type="match status" value="1"/>
</dbReference>
<dbReference type="Proteomes" id="UP001139353">
    <property type="component" value="Unassembled WGS sequence"/>
</dbReference>
<dbReference type="SUPFAM" id="SSF64288">
    <property type="entry name" value="Chorismate lyase-like"/>
    <property type="match status" value="1"/>
</dbReference>
<dbReference type="Gene3D" id="3.40.1410.10">
    <property type="entry name" value="Chorismate lyase-like"/>
    <property type="match status" value="1"/>
</dbReference>
<dbReference type="AlphaFoldDB" id="A0A9X2C1Q0"/>
<dbReference type="GO" id="GO:0006744">
    <property type="term" value="P:ubiquinone biosynthetic process"/>
    <property type="evidence" value="ECO:0007669"/>
    <property type="project" value="UniProtKB-UniRule"/>
</dbReference>
<dbReference type="PANTHER" id="PTHR38683:SF1">
    <property type="entry name" value="CHORISMATE PYRUVATE-LYASE"/>
    <property type="match status" value="1"/>
</dbReference>
<evidence type="ECO:0000256" key="5">
    <source>
        <dbReference type="HAMAP-Rule" id="MF_01632"/>
    </source>
</evidence>
<evidence type="ECO:0000256" key="1">
    <source>
        <dbReference type="ARBA" id="ARBA00022490"/>
    </source>
</evidence>
<dbReference type="GO" id="GO:0042866">
    <property type="term" value="P:pyruvate biosynthetic process"/>
    <property type="evidence" value="ECO:0007669"/>
    <property type="project" value="UniProtKB-UniRule"/>
</dbReference>
<evidence type="ECO:0000313" key="6">
    <source>
        <dbReference type="EMBL" id="MCK9689058.1"/>
    </source>
</evidence>
<keyword evidence="4 5" id="KW-0670">Pyruvate</keyword>
<comment type="catalytic activity">
    <reaction evidence="5">
        <text>chorismate = 4-hydroxybenzoate + pyruvate</text>
        <dbReference type="Rhea" id="RHEA:16505"/>
        <dbReference type="ChEBI" id="CHEBI:15361"/>
        <dbReference type="ChEBI" id="CHEBI:17879"/>
        <dbReference type="ChEBI" id="CHEBI:29748"/>
        <dbReference type="EC" id="4.1.3.40"/>
    </reaction>
</comment>
<protein>
    <recommendedName>
        <fullName evidence="5">Probable chorismate pyruvate-lyase</fullName>
        <shortName evidence="5">CL</shortName>
        <shortName evidence="5">CPL</shortName>
        <ecNumber evidence="5">4.1.3.40</ecNumber>
    </recommendedName>
</protein>
<comment type="pathway">
    <text evidence="5">Cofactor biosynthesis; ubiquinone biosynthesis.</text>
</comment>
<dbReference type="InterPro" id="IPR007440">
    <property type="entry name" value="Chorismate--pyruvate_lyase"/>
</dbReference>
<comment type="caution">
    <text evidence="5">Lacks conserved residue(s) required for the propagation of feature annotation.</text>
</comment>
<dbReference type="PANTHER" id="PTHR38683">
    <property type="entry name" value="CHORISMATE PYRUVATE-LYASE"/>
    <property type="match status" value="1"/>
</dbReference>
<evidence type="ECO:0000256" key="4">
    <source>
        <dbReference type="ARBA" id="ARBA00023317"/>
    </source>
</evidence>